<organism evidence="1 2">
    <name type="scientific">Pilimelia columellifera subsp. columellifera</name>
    <dbReference type="NCBI Taxonomy" id="706583"/>
    <lineage>
        <taxon>Bacteria</taxon>
        <taxon>Bacillati</taxon>
        <taxon>Actinomycetota</taxon>
        <taxon>Actinomycetes</taxon>
        <taxon>Micromonosporales</taxon>
        <taxon>Micromonosporaceae</taxon>
        <taxon>Pilimelia</taxon>
    </lineage>
</organism>
<accession>A0ABN3NRH1</accession>
<dbReference type="SUPFAM" id="SSF55961">
    <property type="entry name" value="Bet v1-like"/>
    <property type="match status" value="1"/>
</dbReference>
<protein>
    <recommendedName>
        <fullName evidence="3">SRPBCC family protein</fullName>
    </recommendedName>
</protein>
<evidence type="ECO:0008006" key="3">
    <source>
        <dbReference type="Google" id="ProtNLM"/>
    </source>
</evidence>
<dbReference type="EMBL" id="BAAARY010000035">
    <property type="protein sequence ID" value="GAA2532554.1"/>
    <property type="molecule type" value="Genomic_DNA"/>
</dbReference>
<dbReference type="RefSeq" id="WP_344174504.1">
    <property type="nucleotide sequence ID" value="NZ_BAAARY010000035.1"/>
</dbReference>
<comment type="caution">
    <text evidence="1">The sequence shown here is derived from an EMBL/GenBank/DDBJ whole genome shotgun (WGS) entry which is preliminary data.</text>
</comment>
<dbReference type="Gene3D" id="3.30.530.20">
    <property type="match status" value="1"/>
</dbReference>
<dbReference type="Proteomes" id="UP001499978">
    <property type="component" value="Unassembled WGS sequence"/>
</dbReference>
<dbReference type="InterPro" id="IPR023393">
    <property type="entry name" value="START-like_dom_sf"/>
</dbReference>
<reference evidence="1 2" key="1">
    <citation type="journal article" date="2019" name="Int. J. Syst. Evol. Microbiol.">
        <title>The Global Catalogue of Microorganisms (GCM) 10K type strain sequencing project: providing services to taxonomists for standard genome sequencing and annotation.</title>
        <authorList>
            <consortium name="The Broad Institute Genomics Platform"/>
            <consortium name="The Broad Institute Genome Sequencing Center for Infectious Disease"/>
            <person name="Wu L."/>
            <person name="Ma J."/>
        </authorList>
    </citation>
    <scope>NUCLEOTIDE SEQUENCE [LARGE SCALE GENOMIC DNA]</scope>
    <source>
        <strain evidence="1 2">JCM 3367</strain>
    </source>
</reference>
<keyword evidence="2" id="KW-1185">Reference proteome</keyword>
<evidence type="ECO:0000313" key="2">
    <source>
        <dbReference type="Proteomes" id="UP001499978"/>
    </source>
</evidence>
<proteinExistence type="predicted"/>
<evidence type="ECO:0000313" key="1">
    <source>
        <dbReference type="EMBL" id="GAA2532554.1"/>
    </source>
</evidence>
<name>A0ABN3NRH1_9ACTN</name>
<gene>
    <name evidence="1" type="ORF">GCM10010201_35050</name>
</gene>
<sequence length="238" mass="26401">MSESLYIETLVRVPMNEIWRLTQDPDQHQRWDLRFGSISALTGSAGGCRGFRYALTVWPGRVISGEGVTVSERWRSDGSCTSVLRFSSQDPLSLVSEGVGFWRYLPTAGGIRFLTRYRYEPRWGRLGRQVDRVFRPLLGWATAWSFDRLRLWVERGVGPRRGLFHGLAEVVARVSVVAGVVAVGPAGWAGPSLVAVVLMAAVLAPPTPYTPAARRCLRRPPDVVAARPPATASLLEEW</sequence>